<accession>A0AAI9E639</accession>
<dbReference type="EMBL" id="CAVMBE010000009">
    <property type="protein sequence ID" value="CAK3883146.1"/>
    <property type="molecule type" value="Genomic_DNA"/>
</dbReference>
<evidence type="ECO:0000313" key="3">
    <source>
        <dbReference type="Proteomes" id="UP001296104"/>
    </source>
</evidence>
<reference evidence="2" key="1">
    <citation type="submission" date="2023-11" db="EMBL/GenBank/DDBJ databases">
        <authorList>
            <person name="Alioto T."/>
            <person name="Alioto T."/>
            <person name="Gomez Garrido J."/>
        </authorList>
    </citation>
    <scope>NUCLEOTIDE SEQUENCE</scope>
</reference>
<evidence type="ECO:0000256" key="1">
    <source>
        <dbReference type="SAM" id="Coils"/>
    </source>
</evidence>
<proteinExistence type="predicted"/>
<keyword evidence="3" id="KW-1185">Reference proteome</keyword>
<dbReference type="Proteomes" id="UP001296104">
    <property type="component" value="Unassembled WGS sequence"/>
</dbReference>
<organism evidence="2 3">
    <name type="scientific">Lecanosticta acicola</name>
    <dbReference type="NCBI Taxonomy" id="111012"/>
    <lineage>
        <taxon>Eukaryota</taxon>
        <taxon>Fungi</taxon>
        <taxon>Dikarya</taxon>
        <taxon>Ascomycota</taxon>
        <taxon>Pezizomycotina</taxon>
        <taxon>Dothideomycetes</taxon>
        <taxon>Dothideomycetidae</taxon>
        <taxon>Mycosphaerellales</taxon>
        <taxon>Mycosphaerellaceae</taxon>
        <taxon>Lecanosticta</taxon>
    </lineage>
</organism>
<gene>
    <name evidence="2" type="ORF">LECACI_7A002179</name>
</gene>
<name>A0AAI9E639_9PEZI</name>
<evidence type="ECO:0000313" key="2">
    <source>
        <dbReference type="EMBL" id="CAK3883146.1"/>
    </source>
</evidence>
<protein>
    <submittedName>
        <fullName evidence="2">Uncharacterized protein</fullName>
    </submittedName>
</protein>
<dbReference type="AlphaFoldDB" id="A0AAI9E639"/>
<keyword evidence="1" id="KW-0175">Coiled coil</keyword>
<sequence length="238" mass="26597">MSSKTIEQLIDGQRQDIEGKQEMETAANHNLALRRVVQARILLGNSVSELEALDSLTDEWNAEVDQLETAAIEIHLQCDYAVKEANTILEALNGLLANTLPLQECLWIELELRQESALAATLELTKVLDKFGASITGPEQAQQLGVKEMKLRAQHVLSKLKESKDVLAQLQKEVQEWTMAETELVVDCAFGGETPRTLDDANRNSELFDLLFINKTCLFIISSTTIFPDKLSQDTSQR</sequence>
<feature type="coiled-coil region" evidence="1">
    <location>
        <begin position="153"/>
        <end position="180"/>
    </location>
</feature>
<comment type="caution">
    <text evidence="2">The sequence shown here is derived from an EMBL/GenBank/DDBJ whole genome shotgun (WGS) entry which is preliminary data.</text>
</comment>